<evidence type="ECO:0000313" key="1">
    <source>
        <dbReference type="EMBL" id="QDX24975.1"/>
    </source>
</evidence>
<name>A0A518RBZ2_9SPHN</name>
<gene>
    <name evidence="1" type="ORF">FPZ54_02295</name>
</gene>
<dbReference type="Proteomes" id="UP000318055">
    <property type="component" value="Chromosome"/>
</dbReference>
<dbReference type="KEGG" id="ssua:FPZ54_02295"/>
<sequence>MTSLVHLPIGIQNEGDAPRLGGPFYTIGNEQIGTPDETVIFAATGTRSRSGATATMTILIFRKHPKMIGPVELGRFDSIVEYHCQSRASRTRQIAIRDGNNRLMRILPPETGGFDPLKARDPVTPVAAGIACGLQRPSGPPMLTITDVERAMRGYRAS</sequence>
<dbReference type="EMBL" id="CP042239">
    <property type="protein sequence ID" value="QDX24975.1"/>
    <property type="molecule type" value="Genomic_DNA"/>
</dbReference>
<proteinExistence type="predicted"/>
<evidence type="ECO:0000313" key="2">
    <source>
        <dbReference type="Proteomes" id="UP000318055"/>
    </source>
</evidence>
<protein>
    <submittedName>
        <fullName evidence="1">Uncharacterized protein</fullName>
    </submittedName>
</protein>
<keyword evidence="2" id="KW-1185">Reference proteome</keyword>
<reference evidence="1 2" key="1">
    <citation type="submission" date="2019-07" db="EMBL/GenBank/DDBJ databases">
        <title>Sphingomonas alkalisoli sp. nov., isolated from rhizosphere soil of Suaedae salsa.</title>
        <authorList>
            <person name="Zhang H."/>
            <person name="Xu L."/>
            <person name="Zhang J.-X."/>
            <person name="Sun J.-Q."/>
        </authorList>
    </citation>
    <scope>NUCLEOTIDE SEQUENCE [LARGE SCALE GENOMIC DNA]</scope>
    <source>
        <strain evidence="1 2">XS-10</strain>
    </source>
</reference>
<organism evidence="1 2">
    <name type="scientific">Sphingomonas suaedae</name>
    <dbReference type="NCBI Taxonomy" id="2599297"/>
    <lineage>
        <taxon>Bacteria</taxon>
        <taxon>Pseudomonadati</taxon>
        <taxon>Pseudomonadota</taxon>
        <taxon>Alphaproteobacteria</taxon>
        <taxon>Sphingomonadales</taxon>
        <taxon>Sphingomonadaceae</taxon>
        <taxon>Sphingomonas</taxon>
    </lineage>
</organism>
<dbReference type="AlphaFoldDB" id="A0A518RBZ2"/>
<accession>A0A518RBZ2</accession>